<comment type="subcellular location">
    <subcellularLocation>
        <location evidence="1">Membrane</location>
        <topology evidence="1">Multi-pass membrane protein</topology>
    </subcellularLocation>
</comment>
<feature type="compositionally biased region" description="Polar residues" evidence="7">
    <location>
        <begin position="141"/>
        <end position="158"/>
    </location>
</feature>
<proteinExistence type="predicted"/>
<evidence type="ECO:0000256" key="2">
    <source>
        <dbReference type="ARBA" id="ARBA00022676"/>
    </source>
</evidence>
<gene>
    <name evidence="10" type="ORF">D6C85_03809</name>
</gene>
<feature type="transmembrane region" description="Helical" evidence="8">
    <location>
        <begin position="754"/>
        <end position="775"/>
    </location>
</feature>
<feature type="transmembrane region" description="Helical" evidence="8">
    <location>
        <begin position="324"/>
        <end position="344"/>
    </location>
</feature>
<evidence type="ECO:0000256" key="1">
    <source>
        <dbReference type="ARBA" id="ARBA00004141"/>
    </source>
</evidence>
<evidence type="ECO:0000256" key="3">
    <source>
        <dbReference type="ARBA" id="ARBA00022679"/>
    </source>
</evidence>
<feature type="compositionally biased region" description="Polar residues" evidence="7">
    <location>
        <begin position="44"/>
        <end position="65"/>
    </location>
</feature>
<feature type="transmembrane region" description="Helical" evidence="8">
    <location>
        <begin position="652"/>
        <end position="674"/>
    </location>
</feature>
<dbReference type="GO" id="GO:0016757">
    <property type="term" value="F:glycosyltransferase activity"/>
    <property type="evidence" value="ECO:0007669"/>
    <property type="project" value="UniProtKB-KW"/>
</dbReference>
<feature type="region of interest" description="Disordered" evidence="7">
    <location>
        <begin position="133"/>
        <end position="169"/>
    </location>
</feature>
<protein>
    <submittedName>
        <fullName evidence="10">Family 2 glycosyl transferase</fullName>
    </submittedName>
</protein>
<dbReference type="PANTHER" id="PTHR43867:SF2">
    <property type="entry name" value="CELLULOSE SYNTHASE CATALYTIC SUBUNIT A [UDP-FORMING]"/>
    <property type="match status" value="1"/>
</dbReference>
<dbReference type="Pfam" id="PF13632">
    <property type="entry name" value="Glyco_trans_2_3"/>
    <property type="match status" value="1"/>
</dbReference>
<dbReference type="CDD" id="cd06421">
    <property type="entry name" value="CESA_CelA_like"/>
    <property type="match status" value="1"/>
</dbReference>
<feature type="region of interest" description="Disordered" evidence="7">
    <location>
        <begin position="38"/>
        <end position="94"/>
    </location>
</feature>
<feature type="transmembrane region" description="Helical" evidence="8">
    <location>
        <begin position="680"/>
        <end position="701"/>
    </location>
</feature>
<dbReference type="InterPro" id="IPR001173">
    <property type="entry name" value="Glyco_trans_2-like"/>
</dbReference>
<reference evidence="10 11" key="1">
    <citation type="submission" date="2018-10" db="EMBL/GenBank/DDBJ databases">
        <title>Fifty Aureobasidium pullulans genomes reveal a recombining polyextremotolerant generalist.</title>
        <authorList>
            <person name="Gostincar C."/>
            <person name="Turk M."/>
            <person name="Zajc J."/>
            <person name="Gunde-Cimerman N."/>
        </authorList>
    </citation>
    <scope>NUCLEOTIDE SEQUENCE [LARGE SCALE GENOMIC DNA]</scope>
    <source>
        <strain evidence="10 11">EXF-3519</strain>
    </source>
</reference>
<evidence type="ECO:0000256" key="4">
    <source>
        <dbReference type="ARBA" id="ARBA00022692"/>
    </source>
</evidence>
<feature type="domain" description="Glycosyltransferase 2-like" evidence="9">
    <location>
        <begin position="484"/>
        <end position="666"/>
    </location>
</feature>
<accession>A0A4S9X529</accession>
<keyword evidence="2" id="KW-0328">Glycosyltransferase</keyword>
<dbReference type="Proteomes" id="UP000309734">
    <property type="component" value="Unassembled WGS sequence"/>
</dbReference>
<dbReference type="Gene3D" id="3.90.550.10">
    <property type="entry name" value="Spore Coat Polysaccharide Biosynthesis Protein SpsA, Chain A"/>
    <property type="match status" value="1"/>
</dbReference>
<sequence length="806" mass="90783">MATTELPQDRLFLDIKGRDVTSPALSDFSLPNCSSHDSIDGSYFDSSPPGSGISTPASSYPQTPSDFPIRSKSRSGPDNIVVHEDSNGSLDSINEDMGQDVTIKRPLHVYLRPSAKNDLVLLKQRPVLVSRDRPDAHDSFIQPQSSSPGLDESSTASTEDLDSAHVPAETDQVSVVRHEAPGSSNQDFQETVGMVDVIPEKPTRAAPQAPIYDTIEVAEAEPERGLILPSALPLPAFPNGARDPEKEAYDIEEQAQSHAARVCDPEKQEHDVQSSPAFQEESSVWTRLRDSYYRTYCPKVEPTLLLPTGPTDVEKYSYLKTNRLGLYVFGVISFLSLSAGMWLFVISSVIFSWFGVFFGLLQIYLMISYGVSLCGKDFDFENHKKILEEHPIEPETCPTVDIYLPCCKEPLEILENTYKHVQRLQWPEGKLKVYVMDDGAMDSVKELAESHGFTYMCRDDRPRLKKAGNLRWTFARTSGDFFNIYDADFCPRSDFLLETIPHHLADDKLCIVQTPQFFRVSDEQTWVEQGASAVQELFYRVVQVNRNRWGASICVGSNAVYRRAALEEVGGTAEIGFSEDVHTGFGAVDRGWKVTYVPINLACGICPDNPRAFFSQQMRWCMGSTTLLTNPEFWTSSLNLTQKVCYLCGMMYYSAMALSIFISPVPGIFLLWFRPEFFKYYNLAFAVPSLIYGLLTFRMWAKASYGMNVQYIMVIQSYAYLNAIKDRLLGNGLAWAPSGDNKSHKNNKYRNMRILCTFWTIIVTGFMVGGCTYRILLGMHFYNCIPLLLLHAFNLLLAHRFLLWSG</sequence>
<dbReference type="SUPFAM" id="SSF53448">
    <property type="entry name" value="Nucleotide-diphospho-sugar transferases"/>
    <property type="match status" value="1"/>
</dbReference>
<evidence type="ECO:0000256" key="5">
    <source>
        <dbReference type="ARBA" id="ARBA00022989"/>
    </source>
</evidence>
<evidence type="ECO:0000259" key="9">
    <source>
        <dbReference type="Pfam" id="PF13632"/>
    </source>
</evidence>
<dbReference type="EMBL" id="QZBS01000086">
    <property type="protein sequence ID" value="THZ73902.1"/>
    <property type="molecule type" value="Genomic_DNA"/>
</dbReference>
<dbReference type="InterPro" id="IPR029044">
    <property type="entry name" value="Nucleotide-diphossugar_trans"/>
</dbReference>
<dbReference type="GO" id="GO:0016020">
    <property type="term" value="C:membrane"/>
    <property type="evidence" value="ECO:0007669"/>
    <property type="project" value="UniProtKB-SubCell"/>
</dbReference>
<evidence type="ECO:0000256" key="8">
    <source>
        <dbReference type="SAM" id="Phobius"/>
    </source>
</evidence>
<feature type="transmembrane region" description="Helical" evidence="8">
    <location>
        <begin position="781"/>
        <end position="803"/>
    </location>
</feature>
<dbReference type="PANTHER" id="PTHR43867">
    <property type="entry name" value="CELLULOSE SYNTHASE CATALYTIC SUBUNIT A [UDP-FORMING]"/>
    <property type="match status" value="1"/>
</dbReference>
<dbReference type="AlphaFoldDB" id="A0A4S9X529"/>
<evidence type="ECO:0000256" key="7">
    <source>
        <dbReference type="SAM" id="MobiDB-lite"/>
    </source>
</evidence>
<evidence type="ECO:0000256" key="6">
    <source>
        <dbReference type="ARBA" id="ARBA00023136"/>
    </source>
</evidence>
<comment type="caution">
    <text evidence="10">The sequence shown here is derived from an EMBL/GenBank/DDBJ whole genome shotgun (WGS) entry which is preliminary data.</text>
</comment>
<feature type="transmembrane region" description="Helical" evidence="8">
    <location>
        <begin position="350"/>
        <end position="375"/>
    </location>
</feature>
<organism evidence="10 11">
    <name type="scientific">Aureobasidium pullulans</name>
    <name type="common">Black yeast</name>
    <name type="synonym">Pullularia pullulans</name>
    <dbReference type="NCBI Taxonomy" id="5580"/>
    <lineage>
        <taxon>Eukaryota</taxon>
        <taxon>Fungi</taxon>
        <taxon>Dikarya</taxon>
        <taxon>Ascomycota</taxon>
        <taxon>Pezizomycotina</taxon>
        <taxon>Dothideomycetes</taxon>
        <taxon>Dothideomycetidae</taxon>
        <taxon>Dothideales</taxon>
        <taxon>Saccotheciaceae</taxon>
        <taxon>Aureobasidium</taxon>
    </lineage>
</organism>
<keyword evidence="3 10" id="KW-0808">Transferase</keyword>
<evidence type="ECO:0000313" key="10">
    <source>
        <dbReference type="EMBL" id="THZ73902.1"/>
    </source>
</evidence>
<keyword evidence="6 8" id="KW-0472">Membrane</keyword>
<dbReference type="InterPro" id="IPR050321">
    <property type="entry name" value="Glycosyltr_2/OpgH_subfam"/>
</dbReference>
<name>A0A4S9X529_AURPU</name>
<keyword evidence="4 8" id="KW-0812">Transmembrane</keyword>
<evidence type="ECO:0000313" key="11">
    <source>
        <dbReference type="Proteomes" id="UP000309734"/>
    </source>
</evidence>
<keyword evidence="5 8" id="KW-1133">Transmembrane helix</keyword>